<dbReference type="RefSeq" id="WP_071379162.1">
    <property type="nucleotide sequence ID" value="NZ_MLYO01000010.1"/>
</dbReference>
<dbReference type="Proteomes" id="UP000179642">
    <property type="component" value="Unassembled WGS sequence"/>
</dbReference>
<dbReference type="AlphaFoldDB" id="A0A1S2QMY0"/>
<proteinExistence type="predicted"/>
<dbReference type="EMBL" id="MLYO01000010">
    <property type="protein sequence ID" value="OIK07518.1"/>
    <property type="molecule type" value="Genomic_DNA"/>
</dbReference>
<name>A0A1S2QMY0_9ACTN</name>
<keyword evidence="2" id="KW-1185">Reference proteome</keyword>
<protein>
    <submittedName>
        <fullName evidence="1">Uncharacterized protein</fullName>
    </submittedName>
</protein>
<sequence length="59" mass="5661">MTSVFAGHPGVPDRPTVPEAAALPLPRDVDAVDEVGGMQAWAGAGLPSVGPAGAGGIVA</sequence>
<comment type="caution">
    <text evidence="1">The sequence shown here is derived from an EMBL/GenBank/DDBJ whole genome shotgun (WGS) entry which is preliminary data.</text>
</comment>
<gene>
    <name evidence="1" type="ORF">BIV23_03150</name>
</gene>
<evidence type="ECO:0000313" key="2">
    <source>
        <dbReference type="Proteomes" id="UP000179642"/>
    </source>
</evidence>
<evidence type="ECO:0000313" key="1">
    <source>
        <dbReference type="EMBL" id="OIK07518.1"/>
    </source>
</evidence>
<organism evidence="1 2">
    <name type="scientific">Streptomyces monashensis</name>
    <dbReference type="NCBI Taxonomy" id="1678012"/>
    <lineage>
        <taxon>Bacteria</taxon>
        <taxon>Bacillati</taxon>
        <taxon>Actinomycetota</taxon>
        <taxon>Actinomycetes</taxon>
        <taxon>Kitasatosporales</taxon>
        <taxon>Streptomycetaceae</taxon>
        <taxon>Streptomyces</taxon>
    </lineage>
</organism>
<reference evidence="1 2" key="1">
    <citation type="submission" date="2016-10" db="EMBL/GenBank/DDBJ databases">
        <title>Genome sequence of Streptomyces sp. MUSC 1.</title>
        <authorList>
            <person name="Lee L.-H."/>
            <person name="Ser H.-L."/>
            <person name="Law J.W.-F."/>
        </authorList>
    </citation>
    <scope>NUCLEOTIDE SEQUENCE [LARGE SCALE GENOMIC DNA]</scope>
    <source>
        <strain evidence="1 2">MUSC 1</strain>
    </source>
</reference>
<accession>A0A1S2QMY0</accession>